<evidence type="ECO:0000256" key="1">
    <source>
        <dbReference type="ARBA" id="ARBA00004651"/>
    </source>
</evidence>
<dbReference type="AlphaFoldDB" id="A0AB39KSS4"/>
<feature type="transmembrane region" description="Helical" evidence="6">
    <location>
        <begin position="87"/>
        <end position="107"/>
    </location>
</feature>
<keyword evidence="3 6" id="KW-0812">Transmembrane</keyword>
<dbReference type="SUPFAM" id="SSF103481">
    <property type="entry name" value="Multidrug resistance efflux transporter EmrE"/>
    <property type="match status" value="2"/>
</dbReference>
<feature type="transmembrane region" description="Helical" evidence="6">
    <location>
        <begin position="289"/>
        <end position="307"/>
    </location>
</feature>
<keyword evidence="2" id="KW-1003">Cell membrane</keyword>
<dbReference type="RefSeq" id="WP_369059610.1">
    <property type="nucleotide sequence ID" value="NZ_CP158375.1"/>
</dbReference>
<protein>
    <submittedName>
        <fullName evidence="8">DMT family transporter</fullName>
    </submittedName>
</protein>
<proteinExistence type="predicted"/>
<dbReference type="PANTHER" id="PTHR32322">
    <property type="entry name" value="INNER MEMBRANE TRANSPORTER"/>
    <property type="match status" value="1"/>
</dbReference>
<feature type="transmembrane region" description="Helical" evidence="6">
    <location>
        <begin position="203"/>
        <end position="224"/>
    </location>
</feature>
<feature type="domain" description="EamA" evidence="7">
    <location>
        <begin position="18"/>
        <end position="160"/>
    </location>
</feature>
<evidence type="ECO:0000259" key="7">
    <source>
        <dbReference type="Pfam" id="PF00892"/>
    </source>
</evidence>
<sequence>MTAVAPVKPDLFSNRRFVYLAAAFCCVLWGSSYPAIKNGYRLLEITRTDLADQVVFAGYRFVLAGLILLGVAVALRRPIFGFTRRQFGQITLLGLVQTTVQYVFFYIGVANATGVKSSIMNATGAFFGVLIAHFVYANDRLTGRKALGCLVGFLGVLTVNLGSGLTDFDFTITGEGFVAFSAFILAGASIYGKRLSRDLDPMIMTGWQLGIGGLVLTLGGMAVGGEVHGFEWRSTLLLIHLGALSAAAFAIWSLLLKHNPVSLVAPFNFLIPVFGVILSAAFLHETIFAWKNLAALILVCGGIWLVTRSARRPA</sequence>
<evidence type="ECO:0000256" key="4">
    <source>
        <dbReference type="ARBA" id="ARBA00022989"/>
    </source>
</evidence>
<feature type="domain" description="EamA" evidence="7">
    <location>
        <begin position="174"/>
        <end position="307"/>
    </location>
</feature>
<feature type="transmembrane region" description="Helical" evidence="6">
    <location>
        <begin position="236"/>
        <end position="256"/>
    </location>
</feature>
<dbReference type="EMBL" id="CP158375">
    <property type="protein sequence ID" value="XDO96770.1"/>
    <property type="molecule type" value="Genomic_DNA"/>
</dbReference>
<dbReference type="InterPro" id="IPR050638">
    <property type="entry name" value="AA-Vitamin_Transporters"/>
</dbReference>
<comment type="subcellular location">
    <subcellularLocation>
        <location evidence="1">Cell membrane</location>
        <topology evidence="1">Multi-pass membrane protein</topology>
    </subcellularLocation>
</comment>
<keyword evidence="4 6" id="KW-1133">Transmembrane helix</keyword>
<dbReference type="Gene3D" id="1.10.3730.20">
    <property type="match status" value="1"/>
</dbReference>
<dbReference type="InterPro" id="IPR037185">
    <property type="entry name" value="EmrE-like"/>
</dbReference>
<feature type="transmembrane region" description="Helical" evidence="6">
    <location>
        <begin position="172"/>
        <end position="191"/>
    </location>
</feature>
<name>A0AB39KSS4_9CAUL</name>
<dbReference type="InterPro" id="IPR000620">
    <property type="entry name" value="EamA_dom"/>
</dbReference>
<evidence type="ECO:0000256" key="2">
    <source>
        <dbReference type="ARBA" id="ARBA00022475"/>
    </source>
</evidence>
<dbReference type="Pfam" id="PF00892">
    <property type="entry name" value="EamA"/>
    <property type="match status" value="2"/>
</dbReference>
<evidence type="ECO:0000256" key="6">
    <source>
        <dbReference type="SAM" id="Phobius"/>
    </source>
</evidence>
<gene>
    <name evidence="8" type="ORF">ABOZ73_18720</name>
</gene>
<feature type="transmembrane region" description="Helical" evidence="6">
    <location>
        <begin position="17"/>
        <end position="36"/>
    </location>
</feature>
<evidence type="ECO:0000256" key="5">
    <source>
        <dbReference type="ARBA" id="ARBA00023136"/>
    </source>
</evidence>
<feature type="transmembrane region" description="Helical" evidence="6">
    <location>
        <begin position="263"/>
        <end position="283"/>
    </location>
</feature>
<evidence type="ECO:0000313" key="8">
    <source>
        <dbReference type="EMBL" id="XDO96770.1"/>
    </source>
</evidence>
<keyword evidence="5 6" id="KW-0472">Membrane</keyword>
<dbReference type="PANTHER" id="PTHR32322:SF18">
    <property type="entry name" value="S-ADENOSYLMETHIONINE_S-ADENOSYLHOMOCYSTEINE TRANSPORTER"/>
    <property type="match status" value="1"/>
</dbReference>
<evidence type="ECO:0000256" key="3">
    <source>
        <dbReference type="ARBA" id="ARBA00022692"/>
    </source>
</evidence>
<feature type="transmembrane region" description="Helical" evidence="6">
    <location>
        <begin position="56"/>
        <end position="75"/>
    </location>
</feature>
<feature type="transmembrane region" description="Helical" evidence="6">
    <location>
        <begin position="146"/>
        <end position="166"/>
    </location>
</feature>
<accession>A0AB39KSS4</accession>
<dbReference type="GO" id="GO:0005886">
    <property type="term" value="C:plasma membrane"/>
    <property type="evidence" value="ECO:0007669"/>
    <property type="project" value="UniProtKB-SubCell"/>
</dbReference>
<reference evidence="8" key="1">
    <citation type="submission" date="2024-06" db="EMBL/GenBank/DDBJ databases">
        <title>Caulobacter inopinatus, sp. nov.</title>
        <authorList>
            <person name="Donachie S.P."/>
        </authorList>
    </citation>
    <scope>NUCLEOTIDE SEQUENCE</scope>
    <source>
        <strain evidence="8">73W</strain>
    </source>
</reference>
<organism evidence="8">
    <name type="scientific">Caulobacter sp. 73W</name>
    <dbReference type="NCBI Taxonomy" id="3161137"/>
    <lineage>
        <taxon>Bacteria</taxon>
        <taxon>Pseudomonadati</taxon>
        <taxon>Pseudomonadota</taxon>
        <taxon>Alphaproteobacteria</taxon>
        <taxon>Caulobacterales</taxon>
        <taxon>Caulobacteraceae</taxon>
        <taxon>Caulobacter</taxon>
    </lineage>
</organism>
<feature type="transmembrane region" description="Helical" evidence="6">
    <location>
        <begin position="119"/>
        <end position="137"/>
    </location>
</feature>